<dbReference type="InterPro" id="IPR013187">
    <property type="entry name" value="F-box-assoc_dom_typ3"/>
</dbReference>
<dbReference type="PANTHER" id="PTHR31672">
    <property type="entry name" value="BNACNNG10540D PROTEIN"/>
    <property type="match status" value="1"/>
</dbReference>
<keyword evidence="3" id="KW-1185">Reference proteome</keyword>
<organism evidence="2 3">
    <name type="scientific">Deinandra increscens subsp. villosa</name>
    <dbReference type="NCBI Taxonomy" id="3103831"/>
    <lineage>
        <taxon>Eukaryota</taxon>
        <taxon>Viridiplantae</taxon>
        <taxon>Streptophyta</taxon>
        <taxon>Embryophyta</taxon>
        <taxon>Tracheophyta</taxon>
        <taxon>Spermatophyta</taxon>
        <taxon>Magnoliopsida</taxon>
        <taxon>eudicotyledons</taxon>
        <taxon>Gunneridae</taxon>
        <taxon>Pentapetalae</taxon>
        <taxon>asterids</taxon>
        <taxon>campanulids</taxon>
        <taxon>Asterales</taxon>
        <taxon>Asteraceae</taxon>
        <taxon>Asteroideae</taxon>
        <taxon>Heliantheae alliance</taxon>
        <taxon>Madieae</taxon>
        <taxon>Madiinae</taxon>
        <taxon>Deinandra</taxon>
    </lineage>
</organism>
<reference evidence="2 3" key="1">
    <citation type="submission" date="2024-04" db="EMBL/GenBank/DDBJ databases">
        <title>The reference genome of an endangered Asteraceae, Deinandra increscens subsp. villosa, native to the Central Coast of California.</title>
        <authorList>
            <person name="Guilliams M."/>
            <person name="Hasenstab-Lehman K."/>
            <person name="Meyer R."/>
            <person name="Mcevoy S."/>
        </authorList>
    </citation>
    <scope>NUCLEOTIDE SEQUENCE [LARGE SCALE GENOMIC DNA]</scope>
    <source>
        <tissue evidence="2">Leaf</tissue>
    </source>
</reference>
<feature type="domain" description="F-box" evidence="1">
    <location>
        <begin position="23"/>
        <end position="63"/>
    </location>
</feature>
<dbReference type="Proteomes" id="UP001408789">
    <property type="component" value="Unassembled WGS sequence"/>
</dbReference>
<dbReference type="SUPFAM" id="SSF81383">
    <property type="entry name" value="F-box domain"/>
    <property type="match status" value="1"/>
</dbReference>
<dbReference type="InterPro" id="IPR017451">
    <property type="entry name" value="F-box-assoc_interact_dom"/>
</dbReference>
<dbReference type="InterPro" id="IPR036047">
    <property type="entry name" value="F-box-like_dom_sf"/>
</dbReference>
<sequence>MSNDLCDRLSSITISFSAISNDLCEEIIIEIFSRLPTKSLLRFRTVSKSLYALIGSPRFIRSHALRSPKRYAITHEVRHQEHARSLNMYTIHSESQLSSYAGITPIKYPFGNNRTHIMGSCDGVLCVYDWTMKAFHLWNPSIRRKVTVHELPSSDDDVLAFGFFLDPVTHDYKILKMNEACTTVYAMKTRSWSEIAPPTPPIGAVTSFQCLFDGSLHWAAGRRTDDRDYCYFILRLDLRSAVFSTVELPERCREPRHVTVIKGCLAVICTESYIHGIFDSFVWVKNTKTGADGSWSVAFKVDRRQCWQSAHGDLFFSYYSDGYYSDGILVFNPETKSKVRSKVSNLKGVYFSCILDMCMFTESLGLLDVGRSCDMIRWNKSSKRNKRGRRVGFS</sequence>
<dbReference type="SMART" id="SM00256">
    <property type="entry name" value="FBOX"/>
    <property type="match status" value="1"/>
</dbReference>
<dbReference type="InterPro" id="IPR001810">
    <property type="entry name" value="F-box_dom"/>
</dbReference>
<accession>A0AAP0DFF1</accession>
<dbReference type="InterPro" id="IPR011043">
    <property type="entry name" value="Gal_Oxase/kelch_b-propeller"/>
</dbReference>
<dbReference type="Gene3D" id="1.20.1280.50">
    <property type="match status" value="1"/>
</dbReference>
<dbReference type="PANTHER" id="PTHR31672:SF6">
    <property type="entry name" value="F-BOX DOMAIN-CONTAINING PROTEIN"/>
    <property type="match status" value="1"/>
</dbReference>
<proteinExistence type="predicted"/>
<comment type="caution">
    <text evidence="2">The sequence shown here is derived from an EMBL/GenBank/DDBJ whole genome shotgun (WGS) entry which is preliminary data.</text>
</comment>
<evidence type="ECO:0000313" key="2">
    <source>
        <dbReference type="EMBL" id="KAK9070119.1"/>
    </source>
</evidence>
<dbReference type="Pfam" id="PF08268">
    <property type="entry name" value="FBA_3"/>
    <property type="match status" value="1"/>
</dbReference>
<dbReference type="CDD" id="cd22157">
    <property type="entry name" value="F-box_AtFBW1-like"/>
    <property type="match status" value="1"/>
</dbReference>
<evidence type="ECO:0000313" key="3">
    <source>
        <dbReference type="Proteomes" id="UP001408789"/>
    </source>
</evidence>
<gene>
    <name evidence="2" type="ORF">SSX86_010519</name>
</gene>
<dbReference type="InterPro" id="IPR050796">
    <property type="entry name" value="SCF_F-box_component"/>
</dbReference>
<dbReference type="NCBIfam" id="TIGR01640">
    <property type="entry name" value="F_box_assoc_1"/>
    <property type="match status" value="1"/>
</dbReference>
<protein>
    <recommendedName>
        <fullName evidence="1">F-box domain-containing protein</fullName>
    </recommendedName>
</protein>
<dbReference type="SUPFAM" id="SSF50965">
    <property type="entry name" value="Galactose oxidase, central domain"/>
    <property type="match status" value="1"/>
</dbReference>
<name>A0AAP0DFF1_9ASTR</name>
<dbReference type="Pfam" id="PF00646">
    <property type="entry name" value="F-box"/>
    <property type="match status" value="1"/>
</dbReference>
<evidence type="ECO:0000259" key="1">
    <source>
        <dbReference type="SMART" id="SM00256"/>
    </source>
</evidence>
<dbReference type="EMBL" id="JBCNJP010000012">
    <property type="protein sequence ID" value="KAK9070119.1"/>
    <property type="molecule type" value="Genomic_DNA"/>
</dbReference>
<dbReference type="AlphaFoldDB" id="A0AAP0DFF1"/>